<organism evidence="11 12">
    <name type="scientific">Roseomonas indoligenes</name>
    <dbReference type="NCBI Taxonomy" id="2820811"/>
    <lineage>
        <taxon>Bacteria</taxon>
        <taxon>Pseudomonadati</taxon>
        <taxon>Pseudomonadota</taxon>
        <taxon>Alphaproteobacteria</taxon>
        <taxon>Acetobacterales</taxon>
        <taxon>Roseomonadaceae</taxon>
        <taxon>Roseomonas</taxon>
    </lineage>
</organism>
<dbReference type="SUPFAM" id="SSF161098">
    <property type="entry name" value="MetI-like"/>
    <property type="match status" value="1"/>
</dbReference>
<evidence type="ECO:0000256" key="6">
    <source>
        <dbReference type="ARBA" id="ARBA00022989"/>
    </source>
</evidence>
<feature type="transmembrane region" description="Helical" evidence="9">
    <location>
        <begin position="185"/>
        <end position="208"/>
    </location>
</feature>
<keyword evidence="2" id="KW-0813">Transport</keyword>
<dbReference type="PROSITE" id="PS50928">
    <property type="entry name" value="ABC_TM1"/>
    <property type="match status" value="1"/>
</dbReference>
<feature type="transmembrane region" description="Helical" evidence="9">
    <location>
        <begin position="67"/>
        <end position="90"/>
    </location>
</feature>
<feature type="transmembrane region" description="Helical" evidence="9">
    <location>
        <begin position="102"/>
        <end position="122"/>
    </location>
</feature>
<dbReference type="Proteomes" id="UP000677537">
    <property type="component" value="Unassembled WGS sequence"/>
</dbReference>
<evidence type="ECO:0000256" key="8">
    <source>
        <dbReference type="SAM" id="MobiDB-lite"/>
    </source>
</evidence>
<dbReference type="InterPro" id="IPR035906">
    <property type="entry name" value="MetI-like_sf"/>
</dbReference>
<feature type="transmembrane region" description="Helical" evidence="9">
    <location>
        <begin position="155"/>
        <end position="179"/>
    </location>
</feature>
<dbReference type="Gene3D" id="1.10.3720.10">
    <property type="entry name" value="MetI-like"/>
    <property type="match status" value="1"/>
</dbReference>
<evidence type="ECO:0000313" key="11">
    <source>
        <dbReference type="EMBL" id="MBP0491369.1"/>
    </source>
</evidence>
<feature type="transmembrane region" description="Helical" evidence="9">
    <location>
        <begin position="33"/>
        <end position="55"/>
    </location>
</feature>
<evidence type="ECO:0000256" key="2">
    <source>
        <dbReference type="ARBA" id="ARBA00022448"/>
    </source>
</evidence>
<reference evidence="11" key="1">
    <citation type="submission" date="2021-03" db="EMBL/GenBank/DDBJ databases">
        <authorList>
            <person name="So Y."/>
        </authorList>
    </citation>
    <scope>NUCLEOTIDE SEQUENCE</scope>
    <source>
        <strain evidence="11">SG15</strain>
    </source>
</reference>
<accession>A0A940S3W8</accession>
<evidence type="ECO:0000256" key="5">
    <source>
        <dbReference type="ARBA" id="ARBA00022692"/>
    </source>
</evidence>
<evidence type="ECO:0000256" key="4">
    <source>
        <dbReference type="ARBA" id="ARBA00022519"/>
    </source>
</evidence>
<evidence type="ECO:0000256" key="7">
    <source>
        <dbReference type="ARBA" id="ARBA00023136"/>
    </source>
</evidence>
<keyword evidence="7 9" id="KW-0472">Membrane</keyword>
<evidence type="ECO:0000256" key="1">
    <source>
        <dbReference type="ARBA" id="ARBA00004429"/>
    </source>
</evidence>
<name>A0A940S3W8_9PROT</name>
<keyword evidence="6 9" id="KW-1133">Transmembrane helix</keyword>
<keyword evidence="12" id="KW-1185">Reference proteome</keyword>
<dbReference type="GO" id="GO:0005886">
    <property type="term" value="C:plasma membrane"/>
    <property type="evidence" value="ECO:0007669"/>
    <property type="project" value="UniProtKB-SubCell"/>
</dbReference>
<evidence type="ECO:0000256" key="3">
    <source>
        <dbReference type="ARBA" id="ARBA00022475"/>
    </source>
</evidence>
<sequence length="233" mass="23616">MRRFLPLLLLLLLLAPLAGLLLAGRTEEGVGASLANSLLVAAAAAAFAAPLGAMAGAGLRGRFLGPVLALVALPVLLPPVLPAAALLLMAERFGGVARLPGLALWHAVLGAPLVVAITFLALDRVDPRLSRVAQALGAEPEVAARRLLHPQFARAMALGAALVFALSLGESGPAVLLGAETLPVSVLAGAVPLAPAIVAIVLGATLLLRRRAPSPAGDVPPWRNAPITEEETP</sequence>
<feature type="region of interest" description="Disordered" evidence="8">
    <location>
        <begin position="213"/>
        <end position="233"/>
    </location>
</feature>
<evidence type="ECO:0000313" key="12">
    <source>
        <dbReference type="Proteomes" id="UP000677537"/>
    </source>
</evidence>
<dbReference type="PANTHER" id="PTHR43357:SF4">
    <property type="entry name" value="INNER MEMBRANE ABC TRANSPORTER PERMEASE PROTEIN YDCV"/>
    <property type="match status" value="1"/>
</dbReference>
<comment type="caution">
    <text evidence="11">The sequence shown here is derived from an EMBL/GenBank/DDBJ whole genome shotgun (WGS) entry which is preliminary data.</text>
</comment>
<dbReference type="GO" id="GO:0055085">
    <property type="term" value="P:transmembrane transport"/>
    <property type="evidence" value="ECO:0007669"/>
    <property type="project" value="InterPro"/>
</dbReference>
<keyword evidence="3" id="KW-1003">Cell membrane</keyword>
<proteinExistence type="predicted"/>
<gene>
    <name evidence="11" type="ORF">J5Y10_01105</name>
</gene>
<dbReference type="InterPro" id="IPR000515">
    <property type="entry name" value="MetI-like"/>
</dbReference>
<keyword evidence="5 9" id="KW-0812">Transmembrane</keyword>
<feature type="domain" description="ABC transmembrane type-1" evidence="10">
    <location>
        <begin position="34"/>
        <end position="210"/>
    </location>
</feature>
<dbReference type="RefSeq" id="WP_209369836.1">
    <property type="nucleotide sequence ID" value="NZ_JAGIZA010000001.1"/>
</dbReference>
<dbReference type="AlphaFoldDB" id="A0A940S3W8"/>
<evidence type="ECO:0000256" key="9">
    <source>
        <dbReference type="SAM" id="Phobius"/>
    </source>
</evidence>
<dbReference type="PANTHER" id="PTHR43357">
    <property type="entry name" value="INNER MEMBRANE ABC TRANSPORTER PERMEASE PROTEIN YDCV"/>
    <property type="match status" value="1"/>
</dbReference>
<evidence type="ECO:0000259" key="10">
    <source>
        <dbReference type="PROSITE" id="PS50928"/>
    </source>
</evidence>
<protein>
    <recommendedName>
        <fullName evidence="10">ABC transmembrane type-1 domain-containing protein</fullName>
    </recommendedName>
</protein>
<keyword evidence="4" id="KW-0997">Cell inner membrane</keyword>
<comment type="subcellular location">
    <subcellularLocation>
        <location evidence="1">Cell inner membrane</location>
        <topology evidence="1">Multi-pass membrane protein</topology>
    </subcellularLocation>
</comment>
<dbReference type="EMBL" id="JAGIZA010000001">
    <property type="protein sequence ID" value="MBP0491369.1"/>
    <property type="molecule type" value="Genomic_DNA"/>
</dbReference>